<dbReference type="SUPFAM" id="SSF48264">
    <property type="entry name" value="Cytochrome P450"/>
    <property type="match status" value="1"/>
</dbReference>
<dbReference type="InParanoid" id="E4WZ21"/>
<keyword evidence="4 5" id="KW-0408">Iron</keyword>
<dbReference type="InterPro" id="IPR036396">
    <property type="entry name" value="Cyt_P450_sf"/>
</dbReference>
<comment type="cofactor">
    <cofactor evidence="1 5">
        <name>heme</name>
        <dbReference type="ChEBI" id="CHEBI:30413"/>
    </cofactor>
</comment>
<dbReference type="GO" id="GO:0005506">
    <property type="term" value="F:iron ion binding"/>
    <property type="evidence" value="ECO:0007669"/>
    <property type="project" value="InterPro"/>
</dbReference>
<dbReference type="PRINTS" id="PR00385">
    <property type="entry name" value="P450"/>
</dbReference>
<dbReference type="Proteomes" id="UP000001307">
    <property type="component" value="Unassembled WGS sequence"/>
</dbReference>
<dbReference type="Gene3D" id="1.10.630.10">
    <property type="entry name" value="Cytochrome P450"/>
    <property type="match status" value="1"/>
</dbReference>
<evidence type="ECO:0000256" key="6">
    <source>
        <dbReference type="RuleBase" id="RU000461"/>
    </source>
</evidence>
<dbReference type="AlphaFoldDB" id="E4WZ21"/>
<evidence type="ECO:0000313" key="7">
    <source>
        <dbReference type="EMBL" id="CBY22416.1"/>
    </source>
</evidence>
<gene>
    <name evidence="7" type="ORF">GSOID_T00013167001</name>
</gene>
<dbReference type="Pfam" id="PF00067">
    <property type="entry name" value="p450"/>
    <property type="match status" value="1"/>
</dbReference>
<dbReference type="PROSITE" id="PS00086">
    <property type="entry name" value="CYTOCHROME_P450"/>
    <property type="match status" value="1"/>
</dbReference>
<comment type="similarity">
    <text evidence="2 6">Belongs to the cytochrome P450 family.</text>
</comment>
<evidence type="ECO:0000313" key="8">
    <source>
        <dbReference type="Proteomes" id="UP000001307"/>
    </source>
</evidence>
<dbReference type="InterPro" id="IPR017972">
    <property type="entry name" value="Cyt_P450_CS"/>
</dbReference>
<evidence type="ECO:0000256" key="5">
    <source>
        <dbReference type="PIRSR" id="PIRSR602401-1"/>
    </source>
</evidence>
<dbReference type="GO" id="GO:0005737">
    <property type="term" value="C:cytoplasm"/>
    <property type="evidence" value="ECO:0007669"/>
    <property type="project" value="TreeGrafter"/>
</dbReference>
<evidence type="ECO:0000256" key="2">
    <source>
        <dbReference type="ARBA" id="ARBA00010617"/>
    </source>
</evidence>
<dbReference type="FunCoup" id="E4WZ21">
    <property type="interactions" value="6"/>
</dbReference>
<dbReference type="PRINTS" id="PR00463">
    <property type="entry name" value="EP450I"/>
</dbReference>
<dbReference type="OrthoDB" id="1055148at2759"/>
<keyword evidence="3 5" id="KW-0479">Metal-binding</keyword>
<keyword evidence="5 6" id="KW-0349">Heme</keyword>
<evidence type="ECO:0000256" key="1">
    <source>
        <dbReference type="ARBA" id="ARBA00001971"/>
    </source>
</evidence>
<keyword evidence="8" id="KW-1185">Reference proteome</keyword>
<dbReference type="GO" id="GO:0008395">
    <property type="term" value="F:steroid hydroxylase activity"/>
    <property type="evidence" value="ECO:0007669"/>
    <property type="project" value="TreeGrafter"/>
</dbReference>
<dbReference type="PANTHER" id="PTHR24300">
    <property type="entry name" value="CYTOCHROME P450 508A4-RELATED"/>
    <property type="match status" value="1"/>
</dbReference>
<dbReference type="InterPro" id="IPR001128">
    <property type="entry name" value="Cyt_P450"/>
</dbReference>
<dbReference type="GO" id="GO:0006805">
    <property type="term" value="P:xenobiotic metabolic process"/>
    <property type="evidence" value="ECO:0007669"/>
    <property type="project" value="TreeGrafter"/>
</dbReference>
<evidence type="ECO:0000256" key="3">
    <source>
        <dbReference type="ARBA" id="ARBA00022723"/>
    </source>
</evidence>
<sequence length="513" mass="58995">MIELFLLLIFTLVLCRFLQIWLKHRFNPIPSYPFNIRKDKNAEDLAKSLEKGELPKIFRPEFFPFSSVLISNFYVITDFQFMKDAFSRKELSNRITSEKSKIDAGRNNKFYKLDKIALEVLGPDDQLIKNGEQRLVGLSDGLYDDLHKKFRNMWYETSKNLAGRNKIMEIIQTSSESVNKMLFERGSGEKGMNPKSVFVNGTMNVITGFAFGTVFEPNNPTFKMLEEQLIIIFDDIVPILLKKSISGKLPLWISQSSIYQKIWKKKMDEHYAAMAKIYRFVFENVVKHRATLDPSNPRDYLDMMLIEADSEPRIGWDSIGGTALIIYAAASDTLANHLTWLCSLLSDHSEVQERMHAEIVSCLESEGEIKKEKCPFTRSVLLENMRLNPVADIIPHQASEDVLVDGLLIKKGSTLYASLTAMMADPVSFPDPSKFIPDRFYKNGEFLNDMRVCSFSIGLRNCIGKQIAVEEYFIFATNIIREFRLIRTAGNMDIAEHVSMRMPKLTKVRFEKR</sequence>
<dbReference type="EMBL" id="FN653019">
    <property type="protein sequence ID" value="CBY22416.1"/>
    <property type="molecule type" value="Genomic_DNA"/>
</dbReference>
<keyword evidence="6" id="KW-0560">Oxidoreductase</keyword>
<dbReference type="GO" id="GO:0006082">
    <property type="term" value="P:organic acid metabolic process"/>
    <property type="evidence" value="ECO:0007669"/>
    <property type="project" value="TreeGrafter"/>
</dbReference>
<evidence type="ECO:0000256" key="4">
    <source>
        <dbReference type="ARBA" id="ARBA00023004"/>
    </source>
</evidence>
<dbReference type="GO" id="GO:0020037">
    <property type="term" value="F:heme binding"/>
    <property type="evidence" value="ECO:0007669"/>
    <property type="project" value="InterPro"/>
</dbReference>
<protein>
    <submittedName>
        <fullName evidence="7">Uncharacterized protein</fullName>
    </submittedName>
</protein>
<dbReference type="InterPro" id="IPR002401">
    <property type="entry name" value="Cyt_P450_E_grp-I"/>
</dbReference>
<organism evidence="7">
    <name type="scientific">Oikopleura dioica</name>
    <name type="common">Tunicate</name>
    <dbReference type="NCBI Taxonomy" id="34765"/>
    <lineage>
        <taxon>Eukaryota</taxon>
        <taxon>Metazoa</taxon>
        <taxon>Chordata</taxon>
        <taxon>Tunicata</taxon>
        <taxon>Appendicularia</taxon>
        <taxon>Copelata</taxon>
        <taxon>Oikopleuridae</taxon>
        <taxon>Oikopleura</taxon>
    </lineage>
</organism>
<name>E4WZ21_OIKDI</name>
<feature type="binding site" description="axial binding residue" evidence="5">
    <location>
        <position position="462"/>
    </location>
    <ligand>
        <name>heme</name>
        <dbReference type="ChEBI" id="CHEBI:30413"/>
    </ligand>
    <ligandPart>
        <name>Fe</name>
        <dbReference type="ChEBI" id="CHEBI:18248"/>
    </ligandPart>
</feature>
<dbReference type="GO" id="GO:0016712">
    <property type="term" value="F:oxidoreductase activity, acting on paired donors, with incorporation or reduction of molecular oxygen, reduced flavin or flavoprotein as one donor, and incorporation of one atom of oxygen"/>
    <property type="evidence" value="ECO:0007669"/>
    <property type="project" value="TreeGrafter"/>
</dbReference>
<accession>E4WZ21</accession>
<keyword evidence="6" id="KW-0503">Monooxygenase</keyword>
<reference evidence="7" key="1">
    <citation type="journal article" date="2010" name="Science">
        <title>Plasticity of animal genome architecture unmasked by rapid evolution of a pelagic tunicate.</title>
        <authorList>
            <person name="Denoeud F."/>
            <person name="Henriet S."/>
            <person name="Mungpakdee S."/>
            <person name="Aury J.M."/>
            <person name="Da Silva C."/>
            <person name="Brinkmann H."/>
            <person name="Mikhaleva J."/>
            <person name="Olsen L.C."/>
            <person name="Jubin C."/>
            <person name="Canestro C."/>
            <person name="Bouquet J.M."/>
            <person name="Danks G."/>
            <person name="Poulain J."/>
            <person name="Campsteijn C."/>
            <person name="Adamski M."/>
            <person name="Cross I."/>
            <person name="Yadetie F."/>
            <person name="Muffato M."/>
            <person name="Louis A."/>
            <person name="Butcher S."/>
            <person name="Tsagkogeorga G."/>
            <person name="Konrad A."/>
            <person name="Singh S."/>
            <person name="Jensen M.F."/>
            <person name="Cong E.H."/>
            <person name="Eikeseth-Otteraa H."/>
            <person name="Noel B."/>
            <person name="Anthouard V."/>
            <person name="Porcel B.M."/>
            <person name="Kachouri-Lafond R."/>
            <person name="Nishino A."/>
            <person name="Ugolini M."/>
            <person name="Chourrout P."/>
            <person name="Nishida H."/>
            <person name="Aasland R."/>
            <person name="Huzurbazar S."/>
            <person name="Westhof E."/>
            <person name="Delsuc F."/>
            <person name="Lehrach H."/>
            <person name="Reinhardt R."/>
            <person name="Weissenbach J."/>
            <person name="Roy S.W."/>
            <person name="Artiguenave F."/>
            <person name="Postlethwait J.H."/>
            <person name="Manak J.R."/>
            <person name="Thompson E.M."/>
            <person name="Jaillon O."/>
            <person name="Du Pasquier L."/>
            <person name="Boudinot P."/>
            <person name="Liberles D.A."/>
            <person name="Volff J.N."/>
            <person name="Philippe H."/>
            <person name="Lenhard B."/>
            <person name="Roest Crollius H."/>
            <person name="Wincker P."/>
            <person name="Chourrout D."/>
        </authorList>
    </citation>
    <scope>NUCLEOTIDE SEQUENCE [LARGE SCALE GENOMIC DNA]</scope>
</reference>
<dbReference type="PANTHER" id="PTHR24300:SF397">
    <property type="entry name" value="CYTOCHROME P450 2U1"/>
    <property type="match status" value="1"/>
</dbReference>
<proteinExistence type="inferred from homology"/>
<dbReference type="InterPro" id="IPR050182">
    <property type="entry name" value="Cytochrome_P450_fam2"/>
</dbReference>